<accession>A0A2C9V2Q3</accession>
<protein>
    <submittedName>
        <fullName evidence="1">Uncharacterized protein</fullName>
    </submittedName>
</protein>
<sequence>MMSSASYAMSLISAMQLRTRSSWSCLLSASFKKHRIRFSSVCNCSIPCRTP</sequence>
<dbReference type="EMBL" id="CM004396">
    <property type="protein sequence ID" value="OAY38537.1"/>
    <property type="molecule type" value="Genomic_DNA"/>
</dbReference>
<reference evidence="1" key="1">
    <citation type="submission" date="2016-02" db="EMBL/GenBank/DDBJ databases">
        <title>WGS assembly of Manihot esculenta.</title>
        <authorList>
            <person name="Bredeson J.V."/>
            <person name="Prochnik S.E."/>
            <person name="Lyons J.B."/>
            <person name="Schmutz J."/>
            <person name="Grimwood J."/>
            <person name="Vrebalov J."/>
            <person name="Bart R.S."/>
            <person name="Amuge T."/>
            <person name="Ferguson M.E."/>
            <person name="Green R."/>
            <person name="Putnam N."/>
            <person name="Stites J."/>
            <person name="Rounsley S."/>
            <person name="Rokhsar D.S."/>
        </authorList>
    </citation>
    <scope>NUCLEOTIDE SEQUENCE [LARGE SCALE GENOMIC DNA]</scope>
    <source>
        <tissue evidence="1">Leaf</tissue>
    </source>
</reference>
<name>A0A2C9V2Q3_MANES</name>
<gene>
    <name evidence="1" type="ORF">MANES_10G022600</name>
</gene>
<organism evidence="1">
    <name type="scientific">Manihot esculenta</name>
    <name type="common">Cassava</name>
    <name type="synonym">Jatropha manihot</name>
    <dbReference type="NCBI Taxonomy" id="3983"/>
    <lineage>
        <taxon>Eukaryota</taxon>
        <taxon>Viridiplantae</taxon>
        <taxon>Streptophyta</taxon>
        <taxon>Embryophyta</taxon>
        <taxon>Tracheophyta</taxon>
        <taxon>Spermatophyta</taxon>
        <taxon>Magnoliopsida</taxon>
        <taxon>eudicotyledons</taxon>
        <taxon>Gunneridae</taxon>
        <taxon>Pentapetalae</taxon>
        <taxon>rosids</taxon>
        <taxon>fabids</taxon>
        <taxon>Malpighiales</taxon>
        <taxon>Euphorbiaceae</taxon>
        <taxon>Crotonoideae</taxon>
        <taxon>Manihoteae</taxon>
        <taxon>Manihot</taxon>
    </lineage>
</organism>
<proteinExistence type="predicted"/>
<dbReference type="AlphaFoldDB" id="A0A2C9V2Q3"/>
<evidence type="ECO:0000313" key="1">
    <source>
        <dbReference type="EMBL" id="OAY38537.1"/>
    </source>
</evidence>